<dbReference type="EMBL" id="CAUYUJ010017671">
    <property type="protein sequence ID" value="CAK0876845.1"/>
    <property type="molecule type" value="Genomic_DNA"/>
</dbReference>
<sequence length="133" mass="14026">MPCFQLRLGDAVAQACLWLARRLCPCAGGRPAGVQAVAAAPPAAEAEARRPSAQQASVQAAGGQSLTLLQARAQARLLEAQAAKLKATIRRRGSQGESGPILGHYERVLAGRRRPLREGTSIDTNPPRSRPCP</sequence>
<evidence type="ECO:0000313" key="2">
    <source>
        <dbReference type="EMBL" id="CAK0876845.1"/>
    </source>
</evidence>
<name>A0ABN9VWV8_9DINO</name>
<gene>
    <name evidence="2" type="ORF">PCOR1329_LOCUS61055</name>
</gene>
<accession>A0ABN9VWV8</accession>
<protein>
    <submittedName>
        <fullName evidence="2">Uncharacterized protein</fullName>
    </submittedName>
</protein>
<comment type="caution">
    <text evidence="2">The sequence shown here is derived from an EMBL/GenBank/DDBJ whole genome shotgun (WGS) entry which is preliminary data.</text>
</comment>
<proteinExistence type="predicted"/>
<keyword evidence="3" id="KW-1185">Reference proteome</keyword>
<reference evidence="2" key="1">
    <citation type="submission" date="2023-10" db="EMBL/GenBank/DDBJ databases">
        <authorList>
            <person name="Chen Y."/>
            <person name="Shah S."/>
            <person name="Dougan E. K."/>
            <person name="Thang M."/>
            <person name="Chan C."/>
        </authorList>
    </citation>
    <scope>NUCLEOTIDE SEQUENCE [LARGE SCALE GENOMIC DNA]</scope>
</reference>
<feature type="region of interest" description="Disordered" evidence="1">
    <location>
        <begin position="91"/>
        <end position="133"/>
    </location>
</feature>
<evidence type="ECO:0000313" key="3">
    <source>
        <dbReference type="Proteomes" id="UP001189429"/>
    </source>
</evidence>
<evidence type="ECO:0000256" key="1">
    <source>
        <dbReference type="SAM" id="MobiDB-lite"/>
    </source>
</evidence>
<organism evidence="2 3">
    <name type="scientific">Prorocentrum cordatum</name>
    <dbReference type="NCBI Taxonomy" id="2364126"/>
    <lineage>
        <taxon>Eukaryota</taxon>
        <taxon>Sar</taxon>
        <taxon>Alveolata</taxon>
        <taxon>Dinophyceae</taxon>
        <taxon>Prorocentrales</taxon>
        <taxon>Prorocentraceae</taxon>
        <taxon>Prorocentrum</taxon>
    </lineage>
</organism>
<dbReference type="Proteomes" id="UP001189429">
    <property type="component" value="Unassembled WGS sequence"/>
</dbReference>